<sequence>MAFAAFILLHSLHRALTALKDRDHRHSDSFTEKGLLQEYADLRFRQESTALQQKILDELGLSGDEFREAAARRTLC</sequence>
<evidence type="ECO:0000313" key="2">
    <source>
        <dbReference type="Proteomes" id="UP000886752"/>
    </source>
</evidence>
<protein>
    <submittedName>
        <fullName evidence="1">Uncharacterized protein</fullName>
    </submittedName>
</protein>
<comment type="caution">
    <text evidence="1">The sequence shown here is derived from an EMBL/GenBank/DDBJ whole genome shotgun (WGS) entry which is preliminary data.</text>
</comment>
<organism evidence="1 2">
    <name type="scientific">Candidatus Desulfovibrio intestinipullorum</name>
    <dbReference type="NCBI Taxonomy" id="2838536"/>
    <lineage>
        <taxon>Bacteria</taxon>
        <taxon>Pseudomonadati</taxon>
        <taxon>Thermodesulfobacteriota</taxon>
        <taxon>Desulfovibrionia</taxon>
        <taxon>Desulfovibrionales</taxon>
        <taxon>Desulfovibrionaceae</taxon>
        <taxon>Desulfovibrio</taxon>
    </lineage>
</organism>
<dbReference type="AlphaFoldDB" id="A0A9D1PYE4"/>
<reference evidence="1" key="1">
    <citation type="journal article" date="2021" name="PeerJ">
        <title>Extensive microbial diversity within the chicken gut microbiome revealed by metagenomics and culture.</title>
        <authorList>
            <person name="Gilroy R."/>
            <person name="Ravi A."/>
            <person name="Getino M."/>
            <person name="Pursley I."/>
            <person name="Horton D.L."/>
            <person name="Alikhan N.F."/>
            <person name="Baker D."/>
            <person name="Gharbi K."/>
            <person name="Hall N."/>
            <person name="Watson M."/>
            <person name="Adriaenssens E.M."/>
            <person name="Foster-Nyarko E."/>
            <person name="Jarju S."/>
            <person name="Secka A."/>
            <person name="Antonio M."/>
            <person name="Oren A."/>
            <person name="Chaudhuri R.R."/>
            <person name="La Ragione R."/>
            <person name="Hildebrand F."/>
            <person name="Pallen M.J."/>
        </authorList>
    </citation>
    <scope>NUCLEOTIDE SEQUENCE</scope>
    <source>
        <strain evidence="1">ChiHecec2B26-446</strain>
    </source>
</reference>
<dbReference type="Proteomes" id="UP000886752">
    <property type="component" value="Unassembled WGS sequence"/>
</dbReference>
<name>A0A9D1PYE4_9BACT</name>
<evidence type="ECO:0000313" key="1">
    <source>
        <dbReference type="EMBL" id="HIW01200.1"/>
    </source>
</evidence>
<accession>A0A9D1PYE4</accession>
<dbReference type="EMBL" id="DXHV01000073">
    <property type="protein sequence ID" value="HIW01200.1"/>
    <property type="molecule type" value="Genomic_DNA"/>
</dbReference>
<reference evidence="1" key="2">
    <citation type="submission" date="2021-04" db="EMBL/GenBank/DDBJ databases">
        <authorList>
            <person name="Gilroy R."/>
        </authorList>
    </citation>
    <scope>NUCLEOTIDE SEQUENCE</scope>
    <source>
        <strain evidence="1">ChiHecec2B26-446</strain>
    </source>
</reference>
<proteinExistence type="predicted"/>
<gene>
    <name evidence="1" type="ORF">H9894_08435</name>
</gene>